<protein>
    <submittedName>
        <fullName evidence="2">MarR family transcriptional regulator</fullName>
    </submittedName>
</protein>
<sequence length="155" mass="16912">MTENPTLGTMLRHLSEVMDGAIAGHYADLGLPDYRPRFSPVVRLLAARGPMAIHDLAAAIGVTHSAASQTVAQMRRSGWVSLEKGADARRRIVHLTDRARGALPDIQAEWDATERAVADLDAELPVPLAEMVRAALDALARRPFRERIEDGLKTT</sequence>
<dbReference type="SMART" id="SM00347">
    <property type="entry name" value="HTH_MARR"/>
    <property type="match status" value="1"/>
</dbReference>
<dbReference type="SUPFAM" id="SSF46785">
    <property type="entry name" value="Winged helix' DNA-binding domain"/>
    <property type="match status" value="1"/>
</dbReference>
<dbReference type="Pfam" id="PF12802">
    <property type="entry name" value="MarR_2"/>
    <property type="match status" value="1"/>
</dbReference>
<organism evidence="2 3">
    <name type="scientific">Nonomuraea corallina</name>
    <dbReference type="NCBI Taxonomy" id="2989783"/>
    <lineage>
        <taxon>Bacteria</taxon>
        <taxon>Bacillati</taxon>
        <taxon>Actinomycetota</taxon>
        <taxon>Actinomycetes</taxon>
        <taxon>Streptosporangiales</taxon>
        <taxon>Streptosporangiaceae</taxon>
        <taxon>Nonomuraea</taxon>
    </lineage>
</organism>
<dbReference type="Gene3D" id="1.10.10.10">
    <property type="entry name" value="Winged helix-like DNA-binding domain superfamily/Winged helix DNA-binding domain"/>
    <property type="match status" value="1"/>
</dbReference>
<dbReference type="EMBL" id="JAPNNL010000001">
    <property type="protein sequence ID" value="MDA0631831.1"/>
    <property type="molecule type" value="Genomic_DNA"/>
</dbReference>
<reference evidence="2" key="1">
    <citation type="submission" date="2022-11" db="EMBL/GenBank/DDBJ databases">
        <title>Nonomuraea corallina sp. nov., a new species of the genus Nonomuraea isolated from sea side sediment in Thai sea.</title>
        <authorList>
            <person name="Ngamcharungchit C."/>
            <person name="Matsumoto A."/>
            <person name="Suriyachadkun C."/>
            <person name="Panbangred W."/>
            <person name="Inahashi Y."/>
            <person name="Intra B."/>
        </authorList>
    </citation>
    <scope>NUCLEOTIDE SEQUENCE</scope>
    <source>
        <strain evidence="2">MCN248</strain>
    </source>
</reference>
<gene>
    <name evidence="2" type="ORF">OUY22_00240</name>
</gene>
<evidence type="ECO:0000313" key="3">
    <source>
        <dbReference type="Proteomes" id="UP001144036"/>
    </source>
</evidence>
<dbReference type="RefSeq" id="WP_270152520.1">
    <property type="nucleotide sequence ID" value="NZ_JAPNNL010000001.1"/>
</dbReference>
<dbReference type="Proteomes" id="UP001144036">
    <property type="component" value="Unassembled WGS sequence"/>
</dbReference>
<accession>A0ABT4S3Q7</accession>
<evidence type="ECO:0000313" key="2">
    <source>
        <dbReference type="EMBL" id="MDA0631831.1"/>
    </source>
</evidence>
<dbReference type="InterPro" id="IPR036388">
    <property type="entry name" value="WH-like_DNA-bd_sf"/>
</dbReference>
<dbReference type="InterPro" id="IPR036390">
    <property type="entry name" value="WH_DNA-bd_sf"/>
</dbReference>
<comment type="caution">
    <text evidence="2">The sequence shown here is derived from an EMBL/GenBank/DDBJ whole genome shotgun (WGS) entry which is preliminary data.</text>
</comment>
<proteinExistence type="predicted"/>
<evidence type="ECO:0000259" key="1">
    <source>
        <dbReference type="SMART" id="SM00347"/>
    </source>
</evidence>
<dbReference type="InterPro" id="IPR000835">
    <property type="entry name" value="HTH_MarR-typ"/>
</dbReference>
<keyword evidence="3" id="KW-1185">Reference proteome</keyword>
<name>A0ABT4S3Q7_9ACTN</name>
<feature type="domain" description="HTH marR-type" evidence="1">
    <location>
        <begin position="22"/>
        <end position="125"/>
    </location>
</feature>